<evidence type="ECO:0000313" key="2">
    <source>
        <dbReference type="EMBL" id="KAK5080100.1"/>
    </source>
</evidence>
<evidence type="ECO:0000313" key="3">
    <source>
        <dbReference type="Proteomes" id="UP001345013"/>
    </source>
</evidence>
<feature type="region of interest" description="Disordered" evidence="1">
    <location>
        <begin position="909"/>
        <end position="931"/>
    </location>
</feature>
<proteinExistence type="predicted"/>
<dbReference type="Pfam" id="PF12722">
    <property type="entry name" value="Hid1"/>
    <property type="match status" value="1"/>
</dbReference>
<sequence>MGASESKLVFKQGIFRLSEEKAIPASDPYWLGFWELPESVEDVFSLFSPNDIRRTRDASLENLETLLLAVTSRLSTLKDHPSFPDPELAPERDALNCIRVLTRTLPFIYEADHLAEWEEKFFWAMRRRKSRRAQVAGEVLFDESQPDDTEQKAEDPEQYEEAKPLAEELLDSLIDLLFYQGFTLPYSPDAKSRVTYAIWQSGVGCKQSISTNKDLESNRSEILRLLLTLMSKSMYTSSALLPVQGVRAVTYLATCADKQIVLSVLCSLLNTAIKYNAASWRIPYDHMVWKDSRQSLVAYSLQMLLVLLLYPIPEDGRSPAPKNYYRHFLGRLHRPEDFQFLADGMTRVLSHPMQATSYLPGTQKQSRRAPEVIMLFWEVLQCNKRFRAFIIESNRMHDFVILMIYYAMEHKTDLSWQGVVRMCVFVLQTMSVEPAFGKNLNKQFEAQDTLPAAIRLPQFRGSYADFLIISIHNLITTSQGRLEAIYPALLAIIGNMAAYAQHLSLTTSTKLLQLFATMSSPSFLLANENNHALLQSLLEAINTMIEHQYASNANLVYIVLRSRKRIEALRTFTLEGGQQEMERVARRRKEGVESPSTESFAQPSRTNTNETMSPPSRTNTNRSSTDATVEDNTFTIGDDEDSDDDGDRPTPSQYSPSLRHSRATSVASSSAEDAVPVQLRGMSEKARGKMPASAQSFSRQASTTSLTRVGTGQFGGFVPTAEWIETWLPELPLHTLLTLTKVLSSRLPPTTNGNTASDDHMRQEANARITELLQFLPESAEQPAVSAILSAPSPIRVHLFEWSTLSLGWYMSVLWSLIYAAEMHVAPAASATASTISNTVTGNASMGIGPIGVWNGTHVKLFQVSTEGKREGPSLSAPRGAVDAVGSRLVDGVKGLNLGGLMGRVTGAGGNLPSPTLGNSEGQGRSSIREV</sequence>
<comment type="caution">
    <text evidence="2">The sequence shown here is derived from an EMBL/GenBank/DDBJ whole genome shotgun (WGS) entry which is preliminary data.</text>
</comment>
<accession>A0ABR0JZL5</accession>
<dbReference type="PANTHER" id="PTHR21575:SF12">
    <property type="entry name" value="PROTEIN HID1"/>
    <property type="match status" value="1"/>
</dbReference>
<name>A0ABR0JZL5_9EURO</name>
<feature type="compositionally biased region" description="Polar residues" evidence="1">
    <location>
        <begin position="594"/>
        <end position="635"/>
    </location>
</feature>
<feature type="region of interest" description="Disordered" evidence="1">
    <location>
        <begin position="138"/>
        <end position="159"/>
    </location>
</feature>
<organism evidence="2 3">
    <name type="scientific">Lithohypha guttulata</name>
    <dbReference type="NCBI Taxonomy" id="1690604"/>
    <lineage>
        <taxon>Eukaryota</taxon>
        <taxon>Fungi</taxon>
        <taxon>Dikarya</taxon>
        <taxon>Ascomycota</taxon>
        <taxon>Pezizomycotina</taxon>
        <taxon>Eurotiomycetes</taxon>
        <taxon>Chaetothyriomycetidae</taxon>
        <taxon>Chaetothyriales</taxon>
        <taxon>Trichomeriaceae</taxon>
        <taxon>Lithohypha</taxon>
    </lineage>
</organism>
<keyword evidence="3" id="KW-1185">Reference proteome</keyword>
<feature type="compositionally biased region" description="Acidic residues" evidence="1">
    <location>
        <begin position="637"/>
        <end position="646"/>
    </location>
</feature>
<feature type="compositionally biased region" description="Polar residues" evidence="1">
    <location>
        <begin position="650"/>
        <end position="671"/>
    </location>
</feature>
<protein>
    <recommendedName>
        <fullName evidence="4">High-temperature-induced dauer-formation protein-domain-containing protein</fullName>
    </recommendedName>
</protein>
<evidence type="ECO:0000256" key="1">
    <source>
        <dbReference type="SAM" id="MobiDB-lite"/>
    </source>
</evidence>
<evidence type="ECO:0008006" key="4">
    <source>
        <dbReference type="Google" id="ProtNLM"/>
    </source>
</evidence>
<feature type="region of interest" description="Disordered" evidence="1">
    <location>
        <begin position="579"/>
        <end position="676"/>
    </location>
</feature>
<dbReference type="EMBL" id="JAVRRG010000157">
    <property type="protein sequence ID" value="KAK5080100.1"/>
    <property type="molecule type" value="Genomic_DNA"/>
</dbReference>
<reference evidence="2 3" key="1">
    <citation type="submission" date="2023-08" db="EMBL/GenBank/DDBJ databases">
        <title>Black Yeasts Isolated from many extreme environments.</title>
        <authorList>
            <person name="Coleine C."/>
            <person name="Stajich J.E."/>
            <person name="Selbmann L."/>
        </authorList>
    </citation>
    <scope>NUCLEOTIDE SEQUENCE [LARGE SCALE GENOMIC DNA]</scope>
    <source>
        <strain evidence="2 3">CCFEE 5885</strain>
    </source>
</reference>
<dbReference type="Proteomes" id="UP001345013">
    <property type="component" value="Unassembled WGS sequence"/>
</dbReference>
<dbReference type="PANTHER" id="PTHR21575">
    <property type="entry name" value="PROTEIN HID1"/>
    <property type="match status" value="1"/>
</dbReference>
<feature type="compositionally biased region" description="Basic and acidic residues" evidence="1">
    <location>
        <begin position="149"/>
        <end position="159"/>
    </location>
</feature>
<feature type="compositionally biased region" description="Polar residues" evidence="1">
    <location>
        <begin position="913"/>
        <end position="931"/>
    </location>
</feature>
<dbReference type="InterPro" id="IPR026705">
    <property type="entry name" value="Hid-1/Ecm30"/>
</dbReference>
<gene>
    <name evidence="2" type="ORF">LTR24_008662</name>
</gene>